<evidence type="ECO:0000256" key="14">
    <source>
        <dbReference type="PROSITE-ProRule" id="PRU01360"/>
    </source>
</evidence>
<dbReference type="GO" id="GO:0015891">
    <property type="term" value="P:siderophore transport"/>
    <property type="evidence" value="ECO:0007669"/>
    <property type="project" value="InterPro"/>
</dbReference>
<dbReference type="InterPro" id="IPR012910">
    <property type="entry name" value="Plug_dom"/>
</dbReference>
<evidence type="ECO:0000313" key="20">
    <source>
        <dbReference type="Proteomes" id="UP000263595"/>
    </source>
</evidence>
<protein>
    <submittedName>
        <fullName evidence="19">Ferric-pseudobactin BN7/BN8 receptor</fullName>
    </submittedName>
</protein>
<dbReference type="NCBIfam" id="TIGR01783">
    <property type="entry name" value="TonB-siderophor"/>
    <property type="match status" value="1"/>
</dbReference>
<dbReference type="InterPro" id="IPR037066">
    <property type="entry name" value="Plug_dom_sf"/>
</dbReference>
<dbReference type="FunFam" id="2.170.130.10:FF:000010">
    <property type="entry name" value="Ferripyoverdine receptor"/>
    <property type="match status" value="1"/>
</dbReference>
<name>A0A383RRB7_9PSED</name>
<evidence type="ECO:0000256" key="17">
    <source>
        <dbReference type="SAM" id="SignalP"/>
    </source>
</evidence>
<evidence type="ECO:0000256" key="7">
    <source>
        <dbReference type="ARBA" id="ARBA00022729"/>
    </source>
</evidence>
<dbReference type="RefSeq" id="WP_119138971.1">
    <property type="nucleotide sequence ID" value="NZ_CBCSFL010000009.1"/>
</dbReference>
<gene>
    <name evidence="19" type="primary">pupB3</name>
    <name evidence="19" type="ORF">CCOS865_01241</name>
</gene>
<keyword evidence="6 14" id="KW-0812">Transmembrane</keyword>
<evidence type="ECO:0000256" key="5">
    <source>
        <dbReference type="ARBA" id="ARBA00022496"/>
    </source>
</evidence>
<dbReference type="InterPro" id="IPR036942">
    <property type="entry name" value="Beta-barrel_TonB_sf"/>
</dbReference>
<dbReference type="GO" id="GO:0009279">
    <property type="term" value="C:cell outer membrane"/>
    <property type="evidence" value="ECO:0007669"/>
    <property type="project" value="UniProtKB-SubCell"/>
</dbReference>
<keyword evidence="7 17" id="KW-0732">Signal</keyword>
<feature type="domain" description="Secretin/TonB short N-terminal" evidence="18">
    <location>
        <begin position="66"/>
        <end position="117"/>
    </location>
</feature>
<dbReference type="AlphaFoldDB" id="A0A383RRB7"/>
<dbReference type="InterPro" id="IPR039426">
    <property type="entry name" value="TonB-dep_rcpt-like"/>
</dbReference>
<organism evidence="19 20">
    <name type="scientific">Pseudomonas reidholzensis</name>
    <dbReference type="NCBI Taxonomy" id="1785162"/>
    <lineage>
        <taxon>Bacteria</taxon>
        <taxon>Pseudomonadati</taxon>
        <taxon>Pseudomonadota</taxon>
        <taxon>Gammaproteobacteria</taxon>
        <taxon>Pseudomonadales</taxon>
        <taxon>Pseudomonadaceae</taxon>
        <taxon>Pseudomonas</taxon>
    </lineage>
</organism>
<dbReference type="Pfam" id="PF07715">
    <property type="entry name" value="Plug"/>
    <property type="match status" value="1"/>
</dbReference>
<comment type="subcellular location">
    <subcellularLocation>
        <location evidence="1 14">Cell outer membrane</location>
        <topology evidence="1 14">Multi-pass membrane protein</topology>
    </subcellularLocation>
</comment>
<keyword evidence="11 14" id="KW-0472">Membrane</keyword>
<dbReference type="Gene3D" id="2.40.170.20">
    <property type="entry name" value="TonB-dependent receptor, beta-barrel domain"/>
    <property type="match status" value="1"/>
</dbReference>
<dbReference type="SMART" id="SM00965">
    <property type="entry name" value="STN"/>
    <property type="match status" value="1"/>
</dbReference>
<dbReference type="GO" id="GO:0015344">
    <property type="term" value="F:siderophore uptake transmembrane transporter activity"/>
    <property type="evidence" value="ECO:0007669"/>
    <property type="project" value="TreeGrafter"/>
</dbReference>
<evidence type="ECO:0000313" key="19">
    <source>
        <dbReference type="EMBL" id="SYX89001.1"/>
    </source>
</evidence>
<keyword evidence="13 14" id="KW-0998">Cell outer membrane</keyword>
<feature type="signal peptide" evidence="17">
    <location>
        <begin position="1"/>
        <end position="33"/>
    </location>
</feature>
<dbReference type="InterPro" id="IPR010917">
    <property type="entry name" value="TonB_rcpt_CS"/>
</dbReference>
<accession>A0A383RRB7</accession>
<dbReference type="EMBL" id="UNOZ01000007">
    <property type="protein sequence ID" value="SYX89001.1"/>
    <property type="molecule type" value="Genomic_DNA"/>
</dbReference>
<dbReference type="OrthoDB" id="8663017at2"/>
<comment type="similarity">
    <text evidence="2 14 16">Belongs to the TonB-dependent receptor family.</text>
</comment>
<dbReference type="CDD" id="cd01347">
    <property type="entry name" value="ligand_gated_channel"/>
    <property type="match status" value="1"/>
</dbReference>
<keyword evidence="10 16" id="KW-0798">TonB box</keyword>
<evidence type="ECO:0000256" key="4">
    <source>
        <dbReference type="ARBA" id="ARBA00022452"/>
    </source>
</evidence>
<evidence type="ECO:0000256" key="8">
    <source>
        <dbReference type="ARBA" id="ARBA00023004"/>
    </source>
</evidence>
<dbReference type="PANTHER" id="PTHR32552:SF74">
    <property type="entry name" value="HYDROXAMATE SIDEROPHORE RECEPTOR FHUE"/>
    <property type="match status" value="1"/>
</dbReference>
<proteinExistence type="inferred from homology"/>
<feature type="chain" id="PRO_5016682652" evidence="17">
    <location>
        <begin position="34"/>
        <end position="812"/>
    </location>
</feature>
<keyword evidence="12 19" id="KW-0675">Receptor</keyword>
<evidence type="ECO:0000256" key="3">
    <source>
        <dbReference type="ARBA" id="ARBA00022448"/>
    </source>
</evidence>
<evidence type="ECO:0000256" key="13">
    <source>
        <dbReference type="ARBA" id="ARBA00023237"/>
    </source>
</evidence>
<dbReference type="Pfam" id="PF00593">
    <property type="entry name" value="TonB_dep_Rec_b-barrel"/>
    <property type="match status" value="1"/>
</dbReference>
<keyword evidence="4 14" id="KW-1134">Transmembrane beta strand</keyword>
<dbReference type="PANTHER" id="PTHR32552">
    <property type="entry name" value="FERRICHROME IRON RECEPTOR-RELATED"/>
    <property type="match status" value="1"/>
</dbReference>
<dbReference type="SUPFAM" id="SSF56935">
    <property type="entry name" value="Porins"/>
    <property type="match status" value="1"/>
</dbReference>
<evidence type="ECO:0000259" key="18">
    <source>
        <dbReference type="SMART" id="SM00965"/>
    </source>
</evidence>
<evidence type="ECO:0000256" key="1">
    <source>
        <dbReference type="ARBA" id="ARBA00004571"/>
    </source>
</evidence>
<dbReference type="Gene3D" id="2.170.130.10">
    <property type="entry name" value="TonB-dependent receptor, plug domain"/>
    <property type="match status" value="1"/>
</dbReference>
<dbReference type="Gene3D" id="3.55.50.30">
    <property type="match status" value="1"/>
</dbReference>
<dbReference type="InterPro" id="IPR000531">
    <property type="entry name" value="Beta-barrel_TonB"/>
</dbReference>
<feature type="short sequence motif" description="TonB C-terminal box" evidence="15">
    <location>
        <begin position="795"/>
        <end position="812"/>
    </location>
</feature>
<evidence type="ECO:0000256" key="15">
    <source>
        <dbReference type="PROSITE-ProRule" id="PRU10144"/>
    </source>
</evidence>
<reference evidence="20" key="1">
    <citation type="submission" date="2018-08" db="EMBL/GenBank/DDBJ databases">
        <authorList>
            <person name="Blom J."/>
        </authorList>
    </citation>
    <scope>NUCLEOTIDE SEQUENCE [LARGE SCALE GENOMIC DNA]</scope>
    <source>
        <strain evidence="20">CCOS 865</strain>
    </source>
</reference>
<keyword evidence="5" id="KW-0410">Iron transport</keyword>
<keyword evidence="3 14" id="KW-0813">Transport</keyword>
<evidence type="ECO:0000256" key="12">
    <source>
        <dbReference type="ARBA" id="ARBA00023170"/>
    </source>
</evidence>
<dbReference type="InterPro" id="IPR010105">
    <property type="entry name" value="TonB_sidphr_rcpt"/>
</dbReference>
<dbReference type="GO" id="GO:0038023">
    <property type="term" value="F:signaling receptor activity"/>
    <property type="evidence" value="ECO:0007669"/>
    <property type="project" value="InterPro"/>
</dbReference>
<dbReference type="PROSITE" id="PS52016">
    <property type="entry name" value="TONB_DEPENDENT_REC_3"/>
    <property type="match status" value="1"/>
</dbReference>
<dbReference type="Proteomes" id="UP000263595">
    <property type="component" value="Unassembled WGS sequence"/>
</dbReference>
<evidence type="ECO:0000256" key="9">
    <source>
        <dbReference type="ARBA" id="ARBA00023065"/>
    </source>
</evidence>
<keyword evidence="9" id="KW-0406">Ion transport</keyword>
<dbReference type="PROSITE" id="PS01156">
    <property type="entry name" value="TONB_DEPENDENT_REC_2"/>
    <property type="match status" value="1"/>
</dbReference>
<sequence length="812" mass="88460">MTHRMTPLARAIHLAFATGLTFGSLVAGGAAQAQDASVARASIIRFDVAAGPLDQALSQFGRQSGIPLSIDASLTAGKSSQGVQGSFAMEQGLAQVLAGTGLRVARTDTGNYLLIPAAEESGALELDATSINSRLDGDRTEGTGSYTTSQRTSTATKLGLSVKQIPQSVSVITRQRMDDQKLSTVSEVLEATVGVSTFNQGIGTDLDQPYARGFLISNYLVDGLPRTSSKMYSLNSSTALYDRVEVVRGATGLMSGMGSPGAAINLIRKRPTAQAQASLTAQAGSWDHYGFGADLSGPLNESGTLRSRLVVDHQDSNSWLDRYQNHSSVAYSVTEFDLDEQTLLSVGFTHQRNDNEAPMRSGVPLFYQDNYRSGARINLPRSYNNAPDWSYYDTQQSSVFTALEHRFDGGWNAKVELSHSRSEQDAISYYQYGAIDAQTGLGSSIAPAKWQQTDKQNSLDASLTGPFELLGREHELVAGVALSRIDSKSNNYNWLYAWNSSYDGTLGNIWTWDGSGANRPVFDRTGKTDTEETQYSAYLTSRFNLTDSTHLITGSRVIDWKRTAESTSSAGVRSTQERKENGVVVPFAGLVYDLDETWSVYGSYTQIFNPQSATARDINNQPLDPEEGNAYELGVKAGFDEGRLNASMALFRIEQDNVAEYDGTISAYRMLQGITTNGVELELNGELSEGWNIAGGYAYSVSEDAQHDRAMSRIPRHNVKGFTTYRLSGALDKVTVGAGFNWKSRYGYEGDGYPMQGSFMLVSAMTRYDFSKQLSATLNVSNLLDKKYYASITENGVYGEPRNAVLSLKYAF</sequence>
<evidence type="ECO:0000256" key="11">
    <source>
        <dbReference type="ARBA" id="ARBA00023136"/>
    </source>
</evidence>
<evidence type="ECO:0000256" key="6">
    <source>
        <dbReference type="ARBA" id="ARBA00022692"/>
    </source>
</evidence>
<dbReference type="InterPro" id="IPR011662">
    <property type="entry name" value="Secretin/TonB_short_N"/>
</dbReference>
<evidence type="ECO:0000256" key="16">
    <source>
        <dbReference type="RuleBase" id="RU003357"/>
    </source>
</evidence>
<keyword evidence="8" id="KW-0408">Iron</keyword>
<evidence type="ECO:0000256" key="10">
    <source>
        <dbReference type="ARBA" id="ARBA00023077"/>
    </source>
</evidence>
<keyword evidence="20" id="KW-1185">Reference proteome</keyword>
<evidence type="ECO:0000256" key="2">
    <source>
        <dbReference type="ARBA" id="ARBA00009810"/>
    </source>
</evidence>